<evidence type="ECO:0000313" key="7">
    <source>
        <dbReference type="Proteomes" id="UP000238701"/>
    </source>
</evidence>
<evidence type="ECO:0000259" key="5">
    <source>
        <dbReference type="PROSITE" id="PS50893"/>
    </source>
</evidence>
<dbReference type="EMBL" id="OMOD01000046">
    <property type="protein sequence ID" value="SPF35194.1"/>
    <property type="molecule type" value="Genomic_DNA"/>
</dbReference>
<dbReference type="CDD" id="cd03230">
    <property type="entry name" value="ABC_DR_subfamily_A"/>
    <property type="match status" value="1"/>
</dbReference>
<dbReference type="Pfam" id="PF00005">
    <property type="entry name" value="ABC_tran"/>
    <property type="match status" value="1"/>
</dbReference>
<evidence type="ECO:0000313" key="6">
    <source>
        <dbReference type="EMBL" id="SPF35194.1"/>
    </source>
</evidence>
<evidence type="ECO:0000256" key="2">
    <source>
        <dbReference type="ARBA" id="ARBA00022448"/>
    </source>
</evidence>
<dbReference type="InterPro" id="IPR027417">
    <property type="entry name" value="P-loop_NTPase"/>
</dbReference>
<dbReference type="GO" id="GO:0005524">
    <property type="term" value="F:ATP binding"/>
    <property type="evidence" value="ECO:0007669"/>
    <property type="project" value="UniProtKB-KW"/>
</dbReference>
<protein>
    <submittedName>
        <fullName evidence="6">ABC-type multidrug transport system, ATPase component</fullName>
    </submittedName>
</protein>
<comment type="similarity">
    <text evidence="1">Belongs to the ABC transporter superfamily.</text>
</comment>
<dbReference type="GO" id="GO:0016887">
    <property type="term" value="F:ATP hydrolysis activity"/>
    <property type="evidence" value="ECO:0007669"/>
    <property type="project" value="InterPro"/>
</dbReference>
<accession>A0A2U3K697</accession>
<gene>
    <name evidence="6" type="ORF">SBA1_140085</name>
</gene>
<proteinExistence type="inferred from homology"/>
<organism evidence="6 7">
    <name type="scientific">Candidatus Sulfotelmatobacter kueseliae</name>
    <dbReference type="NCBI Taxonomy" id="2042962"/>
    <lineage>
        <taxon>Bacteria</taxon>
        <taxon>Pseudomonadati</taxon>
        <taxon>Acidobacteriota</taxon>
        <taxon>Terriglobia</taxon>
        <taxon>Terriglobales</taxon>
        <taxon>Candidatus Korobacteraceae</taxon>
        <taxon>Candidatus Sulfotelmatobacter</taxon>
    </lineage>
</organism>
<dbReference type="Proteomes" id="UP000238701">
    <property type="component" value="Unassembled WGS sequence"/>
</dbReference>
<dbReference type="PANTHER" id="PTHR43335">
    <property type="entry name" value="ABC TRANSPORTER, ATP-BINDING PROTEIN"/>
    <property type="match status" value="1"/>
</dbReference>
<dbReference type="AlphaFoldDB" id="A0A2U3K697"/>
<name>A0A2U3K697_9BACT</name>
<sequence>MIEFVHLRKEFDNVLAVEDLSLAIPPGEIFGLIGPNGAGKTTTIRMACGLLAPTLGRALIAGVDVAEEPERAQQNIGYLSDFFAVYEDLKVWEYLDFFAHAYKMPGAEIPARITEVIAQVNLEVKRDAMIGGLSRGMKQRLGIARAIIHRPKVMLLDEPASGLDPKARLELRNLLRGLRDQGATILISSHILTELEGFCTSIGIMEKGRMVRSGSIEEVTAAAASQRRVRLSWAGNSQAVVEEKLQRDPRVSEVSLAAGAGTFRFSGSEEDLAPVLAGLVAANVPVTSFGEVKQTVEQLYMKLSTHEVM</sequence>
<reference evidence="7" key="1">
    <citation type="submission" date="2018-02" db="EMBL/GenBank/DDBJ databases">
        <authorList>
            <person name="Hausmann B."/>
        </authorList>
    </citation>
    <scope>NUCLEOTIDE SEQUENCE [LARGE SCALE GENOMIC DNA]</scope>
    <source>
        <strain evidence="7">Peat soil MAG SbA1</strain>
    </source>
</reference>
<dbReference type="InterPro" id="IPR003439">
    <property type="entry name" value="ABC_transporter-like_ATP-bd"/>
</dbReference>
<evidence type="ECO:0000256" key="4">
    <source>
        <dbReference type="ARBA" id="ARBA00022840"/>
    </source>
</evidence>
<dbReference type="InterPro" id="IPR003593">
    <property type="entry name" value="AAA+_ATPase"/>
</dbReference>
<dbReference type="PANTHER" id="PTHR43335:SF3">
    <property type="entry name" value="ABC TRANSPORTER"/>
    <property type="match status" value="1"/>
</dbReference>
<keyword evidence="4" id="KW-0067">ATP-binding</keyword>
<keyword evidence="3" id="KW-0547">Nucleotide-binding</keyword>
<dbReference type="SUPFAM" id="SSF52540">
    <property type="entry name" value="P-loop containing nucleoside triphosphate hydrolases"/>
    <property type="match status" value="1"/>
</dbReference>
<dbReference type="Gene3D" id="3.40.50.300">
    <property type="entry name" value="P-loop containing nucleotide triphosphate hydrolases"/>
    <property type="match status" value="1"/>
</dbReference>
<evidence type="ECO:0000256" key="1">
    <source>
        <dbReference type="ARBA" id="ARBA00005417"/>
    </source>
</evidence>
<dbReference type="OrthoDB" id="9804819at2"/>
<dbReference type="SMART" id="SM00382">
    <property type="entry name" value="AAA"/>
    <property type="match status" value="1"/>
</dbReference>
<feature type="domain" description="ABC transporter" evidence="5">
    <location>
        <begin position="2"/>
        <end position="232"/>
    </location>
</feature>
<keyword evidence="2" id="KW-0813">Transport</keyword>
<dbReference type="PROSITE" id="PS50893">
    <property type="entry name" value="ABC_TRANSPORTER_2"/>
    <property type="match status" value="1"/>
</dbReference>
<evidence type="ECO:0000256" key="3">
    <source>
        <dbReference type="ARBA" id="ARBA00022741"/>
    </source>
</evidence>